<dbReference type="AlphaFoldDB" id="A0A9D3WAV6"/>
<dbReference type="GO" id="GO:0006355">
    <property type="term" value="P:regulation of DNA-templated transcription"/>
    <property type="evidence" value="ECO:0007669"/>
    <property type="project" value="InterPro"/>
</dbReference>
<name>A0A9D3WAV6_9ROSI</name>
<proteinExistence type="predicted"/>
<dbReference type="InterPro" id="IPR044835">
    <property type="entry name" value="ARF_plant"/>
</dbReference>
<dbReference type="OrthoDB" id="1906869at2759"/>
<sequence>MSAFSSNGNPHGTCCPLVLSDNAPAGIQGARHAQFGLSLSDLHLNNKLQSGLFLPGFQRFNPHSRISDGIMMARRPNGTDNLSCLLTIGNSNVNEKSGNTKRHQFLLFGQPILTEQQLSRSCSSEVVSQVINGNSSLDGSAEKTKDTSDGSQSSLEKSSTAGFLWHQDCRSTETGLDIGHCKVFLDSEDVGRTLDLSVLGSYEELYRRLANMFGIERSKMLGHVLYRDATGAVKQTGEEPFSAFMKTAKRLTIRMDSSNETVARSWLTGIRTAENGLGGPSKRGPLSIFA</sequence>
<organism evidence="3 4">
    <name type="scientific">Gossypium stocksii</name>
    <dbReference type="NCBI Taxonomy" id="47602"/>
    <lineage>
        <taxon>Eukaryota</taxon>
        <taxon>Viridiplantae</taxon>
        <taxon>Streptophyta</taxon>
        <taxon>Embryophyta</taxon>
        <taxon>Tracheophyta</taxon>
        <taxon>Spermatophyta</taxon>
        <taxon>Magnoliopsida</taxon>
        <taxon>eudicotyledons</taxon>
        <taxon>Gunneridae</taxon>
        <taxon>Pentapetalae</taxon>
        <taxon>rosids</taxon>
        <taxon>malvids</taxon>
        <taxon>Malvales</taxon>
        <taxon>Malvaceae</taxon>
        <taxon>Malvoideae</taxon>
        <taxon>Gossypium</taxon>
    </lineage>
</organism>
<dbReference type="EMBL" id="JAIQCV010000003">
    <property type="protein sequence ID" value="KAH1115368.1"/>
    <property type="molecule type" value="Genomic_DNA"/>
</dbReference>
<dbReference type="InterPro" id="IPR053793">
    <property type="entry name" value="PB1-like"/>
</dbReference>
<dbReference type="PANTHER" id="PTHR31384:SF193">
    <property type="entry name" value="AUXIN RESPONSE FACTOR 10"/>
    <property type="match status" value="1"/>
</dbReference>
<comment type="caution">
    <text evidence="3">The sequence shown here is derived from an EMBL/GenBank/DDBJ whole genome shotgun (WGS) entry which is preliminary data.</text>
</comment>
<dbReference type="Gene3D" id="3.10.20.90">
    <property type="entry name" value="Phosphatidylinositol 3-kinase Catalytic Subunit, Chain A, domain 1"/>
    <property type="match status" value="1"/>
</dbReference>
<dbReference type="GO" id="GO:0009725">
    <property type="term" value="P:response to hormone"/>
    <property type="evidence" value="ECO:0007669"/>
    <property type="project" value="InterPro"/>
</dbReference>
<protein>
    <recommendedName>
        <fullName evidence="2">PB1 domain-containing protein</fullName>
    </recommendedName>
</protein>
<dbReference type="PROSITE" id="PS51745">
    <property type="entry name" value="PB1"/>
    <property type="match status" value="1"/>
</dbReference>
<keyword evidence="4" id="KW-1185">Reference proteome</keyword>
<feature type="region of interest" description="Disordered" evidence="1">
    <location>
        <begin position="137"/>
        <end position="156"/>
    </location>
</feature>
<feature type="domain" description="PB1" evidence="2">
    <location>
        <begin position="178"/>
        <end position="258"/>
    </location>
</feature>
<dbReference type="PANTHER" id="PTHR31384">
    <property type="entry name" value="AUXIN RESPONSE FACTOR 4-RELATED"/>
    <property type="match status" value="1"/>
</dbReference>
<accession>A0A9D3WAV6</accession>
<evidence type="ECO:0000313" key="3">
    <source>
        <dbReference type="EMBL" id="KAH1115368.1"/>
    </source>
</evidence>
<evidence type="ECO:0000256" key="1">
    <source>
        <dbReference type="SAM" id="MobiDB-lite"/>
    </source>
</evidence>
<gene>
    <name evidence="3" type="ORF">J1N35_008746</name>
</gene>
<evidence type="ECO:0000313" key="4">
    <source>
        <dbReference type="Proteomes" id="UP000828251"/>
    </source>
</evidence>
<dbReference type="Proteomes" id="UP000828251">
    <property type="component" value="Unassembled WGS sequence"/>
</dbReference>
<dbReference type="GO" id="GO:0003677">
    <property type="term" value="F:DNA binding"/>
    <property type="evidence" value="ECO:0007669"/>
    <property type="project" value="InterPro"/>
</dbReference>
<evidence type="ECO:0000259" key="2">
    <source>
        <dbReference type="PROSITE" id="PS51745"/>
    </source>
</evidence>
<reference evidence="3 4" key="1">
    <citation type="journal article" date="2021" name="Plant Biotechnol. J.">
        <title>Multi-omics assisted identification of the key and species-specific regulatory components of drought-tolerant mechanisms in Gossypium stocksii.</title>
        <authorList>
            <person name="Yu D."/>
            <person name="Ke L."/>
            <person name="Zhang D."/>
            <person name="Wu Y."/>
            <person name="Sun Y."/>
            <person name="Mei J."/>
            <person name="Sun J."/>
            <person name="Sun Y."/>
        </authorList>
    </citation>
    <scope>NUCLEOTIDE SEQUENCE [LARGE SCALE GENOMIC DNA]</scope>
    <source>
        <strain evidence="4">cv. E1</strain>
        <tissue evidence="3">Leaf</tissue>
    </source>
</reference>